<feature type="compositionally biased region" description="Pro residues" evidence="1">
    <location>
        <begin position="67"/>
        <end position="82"/>
    </location>
</feature>
<evidence type="ECO:0000313" key="3">
    <source>
        <dbReference type="Proteomes" id="UP000308697"/>
    </source>
</evidence>
<proteinExistence type="predicted"/>
<dbReference type="Gene3D" id="3.20.20.80">
    <property type="entry name" value="Glycosidases"/>
    <property type="match status" value="1"/>
</dbReference>
<dbReference type="EMBL" id="SUMB01000002">
    <property type="protein sequence ID" value="TJZ57427.1"/>
    <property type="molecule type" value="Genomic_DNA"/>
</dbReference>
<dbReference type="PANTHER" id="PTHR42976">
    <property type="entry name" value="BIFUNCTIONAL CHITINASE/LYSOZYME-RELATED"/>
    <property type="match status" value="1"/>
</dbReference>
<comment type="caution">
    <text evidence="2">The sequence shown here is derived from an EMBL/GenBank/DDBJ whole genome shotgun (WGS) entry which is preliminary data.</text>
</comment>
<dbReference type="InterPro" id="IPR017853">
    <property type="entry name" value="GH"/>
</dbReference>
<dbReference type="OrthoDB" id="99456at2"/>
<evidence type="ECO:0000313" key="2">
    <source>
        <dbReference type="EMBL" id="TJZ57427.1"/>
    </source>
</evidence>
<dbReference type="CDD" id="cd06543">
    <property type="entry name" value="GH18_PF-ChiA-like"/>
    <property type="match status" value="1"/>
</dbReference>
<feature type="compositionally biased region" description="Basic and acidic residues" evidence="1">
    <location>
        <begin position="57"/>
        <end position="66"/>
    </location>
</feature>
<organism evidence="2 3">
    <name type="scientific">Streptomyces piniterrae</name>
    <dbReference type="NCBI Taxonomy" id="2571125"/>
    <lineage>
        <taxon>Bacteria</taxon>
        <taxon>Bacillati</taxon>
        <taxon>Actinomycetota</taxon>
        <taxon>Actinomycetes</taxon>
        <taxon>Kitasatosporales</taxon>
        <taxon>Streptomycetaceae</taxon>
        <taxon>Streptomyces</taxon>
    </lineage>
</organism>
<reference evidence="2 3" key="1">
    <citation type="submission" date="2019-04" db="EMBL/GenBank/DDBJ databases">
        <title>Streptomyces piniterrae sp. nov., a heliquinomycin-producing actinomycete isolated from rhizosphere soil of Pinus yunnanensis.</title>
        <authorList>
            <person name="Zhuang X."/>
            <person name="Zhao J."/>
        </authorList>
    </citation>
    <scope>NUCLEOTIDE SEQUENCE [LARGE SCALE GENOMIC DNA]</scope>
    <source>
        <strain evidence="3">jys28</strain>
    </source>
</reference>
<feature type="region of interest" description="Disordered" evidence="1">
    <location>
        <begin position="40"/>
        <end position="89"/>
    </location>
</feature>
<dbReference type="SUPFAM" id="SSF51445">
    <property type="entry name" value="(Trans)glycosidases"/>
    <property type="match status" value="1"/>
</dbReference>
<gene>
    <name evidence="2" type="ORF">FCH28_08420</name>
</gene>
<keyword evidence="3" id="KW-1185">Reference proteome</keyword>
<dbReference type="PANTHER" id="PTHR42976:SF1">
    <property type="entry name" value="GH18 DOMAIN-CONTAINING PROTEIN-RELATED"/>
    <property type="match status" value="1"/>
</dbReference>
<dbReference type="Proteomes" id="UP000308697">
    <property type="component" value="Unassembled WGS sequence"/>
</dbReference>
<dbReference type="InterPro" id="IPR052750">
    <property type="entry name" value="GH18_Chitinase"/>
</dbReference>
<protein>
    <submittedName>
        <fullName evidence="2">Chitinase</fullName>
    </submittedName>
</protein>
<dbReference type="RefSeq" id="WP_136739045.1">
    <property type="nucleotide sequence ID" value="NZ_SUMB01000002.1"/>
</dbReference>
<name>A0A4U0NSB8_9ACTN</name>
<accession>A0A4U0NSB8</accession>
<evidence type="ECO:0000256" key="1">
    <source>
        <dbReference type="SAM" id="MobiDB-lite"/>
    </source>
</evidence>
<dbReference type="AlphaFoldDB" id="A0A4U0NSB8"/>
<sequence>MTNPADVPAVRPSRRSIRTATVMATAAALAVALLAGCSTDVQHKPGHPRPTPSPHASHKDRAKPEAPKPTPTQHPSPSPTPEPAGFSPYVDTLLKPSLDLLKGAQETGVKEYTLAFVSPGGGCVPKWGGRQPLDANPVARQADRLRARGGNVRVSFGGQSGNELARACGSVDALMKAYRTVIDTYDLTKVDFDLEGPALTDTRANELRARAVARLQQQRRNLDVSFTLPVMPSGLNRHSVAALAAAKKYGLRVSTVNIMAMDYGTFYDGDMGAYAIAAATATHKQLKTVLGIRDDATAWRTVAVTPMIGVNDVKGEVFTTADAAQLKRFADSKGLGRLSMWSVTRDKPCAKGGEAKALATCSSIGKGANAFARIFAG</sequence>